<dbReference type="InterPro" id="IPR021528">
    <property type="entry name" value="DotA"/>
</dbReference>
<feature type="region of interest" description="Disordered" evidence="1">
    <location>
        <begin position="315"/>
        <end position="336"/>
    </location>
</feature>
<keyword evidence="2" id="KW-1133">Transmembrane helix</keyword>
<keyword evidence="3" id="KW-0732">Signal</keyword>
<accession>A0ABW8D9S1</accession>
<feature type="compositionally biased region" description="Low complexity" evidence="1">
    <location>
        <begin position="570"/>
        <end position="580"/>
    </location>
</feature>
<evidence type="ECO:0000313" key="5">
    <source>
        <dbReference type="Proteomes" id="UP001615550"/>
    </source>
</evidence>
<evidence type="ECO:0000313" key="4">
    <source>
        <dbReference type="EMBL" id="MFJ1269453.1"/>
    </source>
</evidence>
<feature type="transmembrane region" description="Helical" evidence="2">
    <location>
        <begin position="772"/>
        <end position="790"/>
    </location>
</feature>
<reference evidence="4 5" key="1">
    <citation type="submission" date="2024-08" db="EMBL/GenBank/DDBJ databases">
        <title>Draft Genome Sequence of Legionella lytica strain DSB2004, Isolated From a Fire Sprinkler System.</title>
        <authorList>
            <person name="Everhart A.D."/>
            <person name="Kidane D.T."/>
            <person name="Farone A.L."/>
            <person name="Farone M.B."/>
        </authorList>
    </citation>
    <scope>NUCLEOTIDE SEQUENCE [LARGE SCALE GENOMIC DNA]</scope>
    <source>
        <strain evidence="4 5">DSB2004</strain>
    </source>
</reference>
<keyword evidence="2" id="KW-0812">Transmembrane</keyword>
<evidence type="ECO:0000256" key="3">
    <source>
        <dbReference type="SAM" id="SignalP"/>
    </source>
</evidence>
<evidence type="ECO:0000256" key="2">
    <source>
        <dbReference type="SAM" id="Phobius"/>
    </source>
</evidence>
<name>A0ABW8D9S1_9GAMM</name>
<keyword evidence="2" id="KW-0472">Membrane</keyword>
<feature type="transmembrane region" description="Helical" evidence="2">
    <location>
        <begin position="30"/>
        <end position="49"/>
    </location>
</feature>
<feature type="transmembrane region" description="Helical" evidence="2">
    <location>
        <begin position="684"/>
        <end position="702"/>
    </location>
</feature>
<dbReference type="Pfam" id="PF11388">
    <property type="entry name" value="DotA"/>
    <property type="match status" value="1"/>
</dbReference>
<evidence type="ECO:0000256" key="1">
    <source>
        <dbReference type="SAM" id="MobiDB-lite"/>
    </source>
</evidence>
<feature type="chain" id="PRO_5047543021" evidence="3">
    <location>
        <begin position="21"/>
        <end position="1045"/>
    </location>
</feature>
<feature type="region of interest" description="Disordered" evidence="1">
    <location>
        <begin position="570"/>
        <end position="593"/>
    </location>
</feature>
<dbReference type="InterPro" id="IPR027628">
    <property type="entry name" value="DotA_TraY"/>
</dbReference>
<feature type="transmembrane region" description="Helical" evidence="2">
    <location>
        <begin position="61"/>
        <end position="81"/>
    </location>
</feature>
<feature type="transmembrane region" description="Helical" evidence="2">
    <location>
        <begin position="845"/>
        <end position="870"/>
    </location>
</feature>
<dbReference type="EMBL" id="JBGORX010000006">
    <property type="protein sequence ID" value="MFJ1269453.1"/>
    <property type="molecule type" value="Genomic_DNA"/>
</dbReference>
<feature type="region of interest" description="Disordered" evidence="1">
    <location>
        <begin position="1008"/>
        <end position="1045"/>
    </location>
</feature>
<feature type="transmembrane region" description="Helical" evidence="2">
    <location>
        <begin position="915"/>
        <end position="935"/>
    </location>
</feature>
<feature type="transmembrane region" description="Helical" evidence="2">
    <location>
        <begin position="654"/>
        <end position="678"/>
    </location>
</feature>
<keyword evidence="5" id="KW-1185">Reference proteome</keyword>
<dbReference type="NCBIfam" id="NF033886">
    <property type="entry name" value="T4SS_DotA"/>
    <property type="match status" value="1"/>
</dbReference>
<feature type="compositionally biased region" description="Gly residues" evidence="1">
    <location>
        <begin position="1027"/>
        <end position="1045"/>
    </location>
</feature>
<sequence length="1045" mass="109683">MNDFLTKTALLFLFPALALADNSLTFAPPASDYSIVFLGNLFGIVDGVISGTGSQIMGSMFGVFNSAVLALGGMIIMYTLLVSTMNTAHEGQMLGQKWSSIWIPVRSTVGLSLLIPKASGYCLMQIFVMWIVVQGVGAADKVWNAALSYLNRGGVIIQAQQVNPASALVNGSAGMSGIASGAMNILAGQVCMLGLQTQLQNQRQNYLNQKAKNSGPCSGTPSGAMATFCNTSVPDFLGSVNAVATQNGNPTASFWTVSMPNFDTGSPYNFLNGICGQIRWNNINTLTTTTNTTTKSDNAALAALKTTFGVKPSNSTVSNTNNVGNNSSNLNSSTGVVGERTNIGGVSLSADELQTAQMSRAIAIQQMFVDLSNVTQTIIGNAPGFAPPGSNNSGNNTPFIANLASQQFGVPYTQNSTVCNSYGDTCYIWGPAAGSTGGGTLFNGTEFINAINDYNGIMMPTLNLLTQMNDSTNASNARSFIAQASTQGWIMAGAYFFNLVQIQGSATQNASMTDSNTGLDQSSFDATKITSAFGDNNSCSGGSFTTLCTWFGGNRAPVAMVQGLIDGSGISSPTSTSSSSLVPKPNMTANPNRPAVPSLQSSTVYGFINNSVMMQTPGQPGLQPLTFANTINFHIDTSLYTLQQQSFSCGKVQILFFSFCLGQLLGNLFYNVIFLFIYNTLMQVFGQIINQVIMSFLMIPLSGMADIFKQGVQVLSAPGVNPVVALANMGVQYINFSGNLWIMLLDMAVTSALIPVFGIFIFALISLSLPLLLAWVGVMTTIGFTTAYYVPILPYMIFTFGAMSWLISVIEAMVAAPIVALGVTHPEGHDAFGKGEAAIMILINVFLRPSMMIIGYIAGIALSYVGVWILNSGYDTAIAFIQQENTSKTGLGTAITTLGGGVNDMASGTGGYSDWAGVYAFFFSILTYTSMYLVLIQKSFTLISYLPDKVLRWIGGNPESLGQESAQWAGEVQKQQDAGVKETRDAQGQIDKQLGGVGMKGLNKAKGALGGGGSGGNVEATGDKGGKGGGKGLGGKLKGLGGEGG</sequence>
<organism evidence="4 5">
    <name type="scientific">Legionella lytica</name>
    <dbReference type="NCBI Taxonomy" id="96232"/>
    <lineage>
        <taxon>Bacteria</taxon>
        <taxon>Pseudomonadati</taxon>
        <taxon>Pseudomonadota</taxon>
        <taxon>Gammaproteobacteria</taxon>
        <taxon>Legionellales</taxon>
        <taxon>Legionellaceae</taxon>
        <taxon>Legionella</taxon>
    </lineage>
</organism>
<feature type="transmembrane region" description="Helical" evidence="2">
    <location>
        <begin position="740"/>
        <end position="765"/>
    </location>
</feature>
<feature type="transmembrane region" description="Helical" evidence="2">
    <location>
        <begin position="802"/>
        <end position="824"/>
    </location>
</feature>
<feature type="signal peptide" evidence="3">
    <location>
        <begin position="1"/>
        <end position="20"/>
    </location>
</feature>
<comment type="caution">
    <text evidence="4">The sequence shown here is derived from an EMBL/GenBank/DDBJ whole genome shotgun (WGS) entry which is preliminary data.</text>
</comment>
<protein>
    <submittedName>
        <fullName evidence="4">Type IVB secretion system protein DotA</fullName>
    </submittedName>
</protein>
<dbReference type="NCBIfam" id="TIGR04346">
    <property type="entry name" value="DotA_TraY"/>
    <property type="match status" value="2"/>
</dbReference>
<dbReference type="Proteomes" id="UP001615550">
    <property type="component" value="Unassembled WGS sequence"/>
</dbReference>
<dbReference type="RefSeq" id="WP_400188274.1">
    <property type="nucleotide sequence ID" value="NZ_JBGORX010000006.1"/>
</dbReference>
<gene>
    <name evidence="4" type="primary">dotA</name>
    <name evidence="4" type="ORF">ACD661_12875</name>
</gene>
<proteinExistence type="predicted"/>